<dbReference type="InterPro" id="IPR019136">
    <property type="entry name" value="TF_IIIC_su-5_HTH"/>
</dbReference>
<dbReference type="InterPro" id="IPR040454">
    <property type="entry name" value="TF_IIIC_Tfc1/Sfc1"/>
</dbReference>
<evidence type="ECO:0000256" key="2">
    <source>
        <dbReference type="ARBA" id="ARBA00023125"/>
    </source>
</evidence>
<dbReference type="Gene3D" id="3.30.200.160">
    <property type="entry name" value="TFIIIC, subcomplex tauA, subunit Sfc1, barrel domain"/>
    <property type="match status" value="1"/>
</dbReference>
<dbReference type="InterPro" id="IPR042536">
    <property type="entry name" value="TFIIIC_tauA_Sfc1"/>
</dbReference>
<evidence type="ECO:0000313" key="9">
    <source>
        <dbReference type="Proteomes" id="UP000298138"/>
    </source>
</evidence>
<proteinExistence type="predicted"/>
<dbReference type="OrthoDB" id="5598268at2759"/>
<keyword evidence="3" id="KW-0804">Transcription</keyword>
<feature type="compositionally biased region" description="Acidic residues" evidence="5">
    <location>
        <begin position="573"/>
        <end position="601"/>
    </location>
</feature>
<organism evidence="8 9">
    <name type="scientific">Ascodesmis nigricans</name>
    <dbReference type="NCBI Taxonomy" id="341454"/>
    <lineage>
        <taxon>Eukaryota</taxon>
        <taxon>Fungi</taxon>
        <taxon>Dikarya</taxon>
        <taxon>Ascomycota</taxon>
        <taxon>Pezizomycotina</taxon>
        <taxon>Pezizomycetes</taxon>
        <taxon>Pezizales</taxon>
        <taxon>Ascodesmidaceae</taxon>
        <taxon>Ascodesmis</taxon>
    </lineage>
</organism>
<dbReference type="Proteomes" id="UP000298138">
    <property type="component" value="Unassembled WGS sequence"/>
</dbReference>
<dbReference type="FunCoup" id="A0A4S2N1Y1">
    <property type="interactions" value="37"/>
</dbReference>
<dbReference type="AlphaFoldDB" id="A0A4S2N1Y1"/>
<feature type="compositionally biased region" description="Basic and acidic residues" evidence="5">
    <location>
        <begin position="453"/>
        <end position="466"/>
    </location>
</feature>
<dbReference type="Pfam" id="PF17682">
    <property type="entry name" value="Tau95_N"/>
    <property type="match status" value="1"/>
</dbReference>
<dbReference type="GO" id="GO:0000127">
    <property type="term" value="C:transcription factor TFIIIC complex"/>
    <property type="evidence" value="ECO:0007669"/>
    <property type="project" value="InterPro"/>
</dbReference>
<dbReference type="GO" id="GO:0001003">
    <property type="term" value="F:RNA polymerase III type 2 promoter sequence-specific DNA binding"/>
    <property type="evidence" value="ECO:0007669"/>
    <property type="project" value="TreeGrafter"/>
</dbReference>
<feature type="domain" description="Transcription factor IIIC subunit 5 HTH" evidence="6">
    <location>
        <begin position="199"/>
        <end position="346"/>
    </location>
</feature>
<feature type="compositionally biased region" description="Acidic residues" evidence="5">
    <location>
        <begin position="529"/>
        <end position="554"/>
    </location>
</feature>
<keyword evidence="9" id="KW-1185">Reference proteome</keyword>
<evidence type="ECO:0000259" key="7">
    <source>
        <dbReference type="Pfam" id="PF17682"/>
    </source>
</evidence>
<evidence type="ECO:0000313" key="8">
    <source>
        <dbReference type="EMBL" id="TGZ83100.1"/>
    </source>
</evidence>
<dbReference type="EMBL" id="ML220114">
    <property type="protein sequence ID" value="TGZ83100.1"/>
    <property type="molecule type" value="Genomic_DNA"/>
</dbReference>
<dbReference type="PANTHER" id="PTHR13230">
    <property type="entry name" value="GENERAL TRANSCRIPTION FACTOR IIIC, POLYPEPTIDE 5"/>
    <property type="match status" value="1"/>
</dbReference>
<feature type="region of interest" description="Disordered" evidence="5">
    <location>
        <begin position="448"/>
        <end position="601"/>
    </location>
</feature>
<accession>A0A4S2N1Y1</accession>
<protein>
    <recommendedName>
        <fullName evidence="10">Transcription factor IIIC subunit 5 HTH domain-containing protein</fullName>
    </recommendedName>
</protein>
<feature type="domain" description="Transcription factor IIIC subunit Tfc1/Sfc1 triple barrel" evidence="7">
    <location>
        <begin position="42"/>
        <end position="160"/>
    </location>
</feature>
<evidence type="ECO:0000256" key="4">
    <source>
        <dbReference type="ARBA" id="ARBA00023242"/>
    </source>
</evidence>
<keyword evidence="4" id="KW-0539">Nucleus</keyword>
<dbReference type="PANTHER" id="PTHR13230:SF5">
    <property type="entry name" value="GENERAL TRANSCRIPTION FACTOR 3C POLYPEPTIDE 5"/>
    <property type="match status" value="1"/>
</dbReference>
<evidence type="ECO:0000259" key="6">
    <source>
        <dbReference type="Pfam" id="PF09734"/>
    </source>
</evidence>
<sequence>MQSLGPSIAVRTNSNPSAAPPPAKSSLSLTPWTPVPDKRLITVEHPAIIRNVDRGMETVGGEKALKKLASTRGESGLQLRFRPDDLMRPTIPSRTVPTNNLLVRVRIPKKKNLSPVEAEKEKEKSLLQKLRESEGKHKLEVVGMIEQTVRFRDMANFQYNHRDNPHVQKMRDTIFKGNYEDISKFKVSSESGVSRVESVVPPFMSITPIPHAYYYRQNPAIKKTLINGKTKLMNYQAGPKTLTPMMQNTMEHVPAPPADLPAYESLDGPTKECVDLLRGLFNQRPIWTRRALYNNFPRQLQPMVRFSMVHVGYMWRAGPWRDTCVRYGIDPRSDPKYRFYQCICFQMDPNANLISQGGSKDSHIFDGKHIVKDGRCYQLCDIQDPVLRKLIETEHIRKACDVNHDGWYRTCTMKKIKAVMKTIIHHIHEGSNHEDPTYRDIMGTIESEDEETEYARREKERQERVARGHKRRGIVHAGRTGVYQIKTRVPPGRKKAQPKAGVKGKAQSPSAQAEEPAQGATEAAGPGAEADENDYETDEAEQEAEADREDEWGQELEVPSLPGMTQDRLEDIMTMDDDGMGFDDNEEFEILEGSEDEDEED</sequence>
<evidence type="ECO:0008006" key="10">
    <source>
        <dbReference type="Google" id="ProtNLM"/>
    </source>
</evidence>
<reference evidence="8 9" key="1">
    <citation type="submission" date="2019-04" db="EMBL/GenBank/DDBJ databases">
        <title>Comparative genomics and transcriptomics to analyze fruiting body development in filamentous ascomycetes.</title>
        <authorList>
            <consortium name="DOE Joint Genome Institute"/>
            <person name="Lutkenhaus R."/>
            <person name="Traeger S."/>
            <person name="Breuer J."/>
            <person name="Kuo A."/>
            <person name="Lipzen A."/>
            <person name="Pangilinan J."/>
            <person name="Dilworth D."/>
            <person name="Sandor L."/>
            <person name="Poggeler S."/>
            <person name="Barry K."/>
            <person name="Grigoriev I.V."/>
            <person name="Nowrousian M."/>
        </authorList>
    </citation>
    <scope>NUCLEOTIDE SEQUENCE [LARGE SCALE GENOMIC DNA]</scope>
    <source>
        <strain evidence="8 9">CBS 389.68</strain>
    </source>
</reference>
<dbReference type="Pfam" id="PF09734">
    <property type="entry name" value="Tau95"/>
    <property type="match status" value="1"/>
</dbReference>
<name>A0A4S2N1Y1_9PEZI</name>
<dbReference type="GO" id="GO:0005634">
    <property type="term" value="C:nucleus"/>
    <property type="evidence" value="ECO:0007669"/>
    <property type="project" value="UniProtKB-SubCell"/>
</dbReference>
<dbReference type="STRING" id="341454.A0A4S2N1Y1"/>
<keyword evidence="2" id="KW-0238">DNA-binding</keyword>
<dbReference type="InParanoid" id="A0A4S2N1Y1"/>
<feature type="region of interest" description="Disordered" evidence="5">
    <location>
        <begin position="1"/>
        <end position="34"/>
    </location>
</feature>
<dbReference type="InterPro" id="IPR041499">
    <property type="entry name" value="Tfc1/Sfc1_N"/>
</dbReference>
<dbReference type="GO" id="GO:0001002">
    <property type="term" value="F:RNA polymerase III type 1 promoter sequence-specific DNA binding"/>
    <property type="evidence" value="ECO:0007669"/>
    <property type="project" value="TreeGrafter"/>
</dbReference>
<evidence type="ECO:0000256" key="1">
    <source>
        <dbReference type="ARBA" id="ARBA00004123"/>
    </source>
</evidence>
<gene>
    <name evidence="8" type="ORF">EX30DRAFT_317083</name>
</gene>
<dbReference type="GO" id="GO:0006384">
    <property type="term" value="P:transcription initiation at RNA polymerase III promoter"/>
    <property type="evidence" value="ECO:0007669"/>
    <property type="project" value="InterPro"/>
</dbReference>
<feature type="compositionally biased region" description="Low complexity" evidence="5">
    <location>
        <begin position="511"/>
        <end position="528"/>
    </location>
</feature>
<evidence type="ECO:0000256" key="5">
    <source>
        <dbReference type="SAM" id="MobiDB-lite"/>
    </source>
</evidence>
<comment type="subcellular location">
    <subcellularLocation>
        <location evidence="1">Nucleus</location>
    </subcellularLocation>
</comment>
<evidence type="ECO:0000256" key="3">
    <source>
        <dbReference type="ARBA" id="ARBA00023163"/>
    </source>
</evidence>